<accession>A0ABP9L7Y7</accession>
<comment type="caution">
    <text evidence="1">The sequence shown here is derived from an EMBL/GenBank/DDBJ whole genome shotgun (WGS) entry which is preliminary data.</text>
</comment>
<proteinExistence type="predicted"/>
<dbReference type="EMBL" id="BAABKC010000087">
    <property type="protein sequence ID" value="GAA5070726.1"/>
    <property type="molecule type" value="Genomic_DNA"/>
</dbReference>
<evidence type="ECO:0000313" key="2">
    <source>
        <dbReference type="Proteomes" id="UP001500124"/>
    </source>
</evidence>
<keyword evidence="2" id="KW-1185">Reference proteome</keyword>
<dbReference type="RefSeq" id="WP_345670857.1">
    <property type="nucleotide sequence ID" value="NZ_BAABKC010000087.1"/>
</dbReference>
<reference evidence="2" key="1">
    <citation type="journal article" date="2019" name="Int. J. Syst. Evol. Microbiol.">
        <title>The Global Catalogue of Microorganisms (GCM) 10K type strain sequencing project: providing services to taxonomists for standard genome sequencing and annotation.</title>
        <authorList>
            <consortium name="The Broad Institute Genomics Platform"/>
            <consortium name="The Broad Institute Genome Sequencing Center for Infectious Disease"/>
            <person name="Wu L."/>
            <person name="Ma J."/>
        </authorList>
    </citation>
    <scope>NUCLEOTIDE SEQUENCE [LARGE SCALE GENOMIC DNA]</scope>
    <source>
        <strain evidence="2">JCM 18410</strain>
    </source>
</reference>
<organism evidence="1 2">
    <name type="scientific">Streptomyces similanensis</name>
    <dbReference type="NCBI Taxonomy" id="1274988"/>
    <lineage>
        <taxon>Bacteria</taxon>
        <taxon>Bacillati</taxon>
        <taxon>Actinomycetota</taxon>
        <taxon>Actinomycetes</taxon>
        <taxon>Kitasatosporales</taxon>
        <taxon>Streptomycetaceae</taxon>
        <taxon>Streptomyces</taxon>
    </lineage>
</organism>
<protein>
    <submittedName>
        <fullName evidence="1">Uncharacterized protein</fullName>
    </submittedName>
</protein>
<evidence type="ECO:0000313" key="1">
    <source>
        <dbReference type="EMBL" id="GAA5070726.1"/>
    </source>
</evidence>
<dbReference type="Proteomes" id="UP001500124">
    <property type="component" value="Unassembled WGS sequence"/>
</dbReference>
<gene>
    <name evidence="1" type="ORF">GCM10023336_56110</name>
</gene>
<name>A0ABP9L7Y7_9ACTN</name>
<sequence length="205" mass="22857">MPRAGIKYGSIAKPDYTALRQEAEQAAMAALGLERPEDAVGKVRPDDLVVKAADAVRQADAELALHQDERDAALTSLWFYDPRYGLVESSGLGTMAYRDAIAKRVYGDKKHKLPAAESNEELARVGRELGVTQLEDAEEKLLESAPITFQARIRRSIALRYMQEAVFALGRPPYNWKPEKIAEHAGVTRKLVYKHRDTAAKRHGM</sequence>